<dbReference type="Pfam" id="PF02118">
    <property type="entry name" value="Srg"/>
    <property type="match status" value="1"/>
</dbReference>
<evidence type="ECO:0000256" key="4">
    <source>
        <dbReference type="ARBA" id="ARBA00022989"/>
    </source>
</evidence>
<dbReference type="PANTHER" id="PTHR31552">
    <property type="entry name" value="SERPENTINE RECEPTOR CLASS GAMMA"/>
    <property type="match status" value="1"/>
</dbReference>
<keyword evidence="5 6" id="KW-0472">Membrane</keyword>
<keyword evidence="10" id="KW-1185">Reference proteome</keyword>
<feature type="transmembrane region" description="Helical" evidence="6">
    <location>
        <begin position="20"/>
        <end position="41"/>
    </location>
</feature>
<keyword evidence="3 6" id="KW-0812">Transmembrane</keyword>
<feature type="transmembrane region" description="Helical" evidence="6">
    <location>
        <begin position="53"/>
        <end position="76"/>
    </location>
</feature>
<dbReference type="AlphaFoldDB" id="A0A1I7SCE0"/>
<dbReference type="Proteomes" id="UP000582659">
    <property type="component" value="Unassembled WGS sequence"/>
</dbReference>
<dbReference type="PANTHER" id="PTHR31552:SF8">
    <property type="entry name" value="SERPENTINE RECEPTOR CLASS GAMMA"/>
    <property type="match status" value="1"/>
</dbReference>
<reference evidence="11" key="1">
    <citation type="submission" date="2016-11" db="UniProtKB">
        <authorList>
            <consortium name="WormBaseParasite"/>
        </authorList>
    </citation>
    <scope>IDENTIFICATION</scope>
</reference>
<dbReference type="InterPro" id="IPR000276">
    <property type="entry name" value="GPCR_Rhodpsn"/>
</dbReference>
<evidence type="ECO:0000256" key="1">
    <source>
        <dbReference type="ARBA" id="ARBA00004141"/>
    </source>
</evidence>
<feature type="transmembrane region" description="Helical" evidence="6">
    <location>
        <begin position="230"/>
        <end position="251"/>
    </location>
</feature>
<dbReference type="OrthoDB" id="10652359at2759"/>
<dbReference type="GO" id="GO:0016020">
    <property type="term" value="C:membrane"/>
    <property type="evidence" value="ECO:0007669"/>
    <property type="project" value="UniProtKB-SubCell"/>
</dbReference>
<comment type="similarity">
    <text evidence="2 6">Belongs to the nematode receptor-like protein srg family.</text>
</comment>
<feature type="transmembrane region" description="Helical" evidence="6">
    <location>
        <begin position="271"/>
        <end position="295"/>
    </location>
</feature>
<feature type="transmembrane region" description="Helical" evidence="6">
    <location>
        <begin position="197"/>
        <end position="218"/>
    </location>
</feature>
<evidence type="ECO:0000313" key="9">
    <source>
        <dbReference type="Proteomes" id="UP000095284"/>
    </source>
</evidence>
<evidence type="ECO:0000256" key="3">
    <source>
        <dbReference type="ARBA" id="ARBA00022692"/>
    </source>
</evidence>
<evidence type="ECO:0000256" key="5">
    <source>
        <dbReference type="ARBA" id="ARBA00023136"/>
    </source>
</evidence>
<dbReference type="EMBL" id="CAJFCV020000002">
    <property type="protein sequence ID" value="CAG9094266.1"/>
    <property type="molecule type" value="Genomic_DNA"/>
</dbReference>
<sequence length="327" mass="37285">MPKYVPNGAVTQDYNFIVNLTTAVAIVVQVPFVIINARLFVVLYKRRHVFTSAFYQIVFYNGIVDILCVICTNYSISLPNLSALQWFFDYFHEPSYNLNIIFVFGRFYFNYASQTGILLMAMNRFSSIALMFHYDKIWKEYWNVILVLYLVPPFIFTFSLLLNRSKLYESVVYGITLKGLDYDHSITFGIPMAVRTIVYHGMVMLMAFGLNLTTIILLCKKGRGSRDFSANFFGYTIFVFVLHVVSFVTLLAYQNFRLDETYSDLARAWSIYLGVCGIPIIISALSLAPGVLLIVTSKDVRNAVFPGKWIFSGSSSVVTILSTPYVV</sequence>
<dbReference type="PROSITE" id="PS00237">
    <property type="entry name" value="G_PROTEIN_RECEP_F1_1"/>
    <property type="match status" value="1"/>
</dbReference>
<dbReference type="InterPro" id="IPR000609">
    <property type="entry name" value="7TM_GPCR_serpentine_rcpt_Srg"/>
</dbReference>
<organism evidence="9 11">
    <name type="scientific">Bursaphelenchus xylophilus</name>
    <name type="common">Pinewood nematode worm</name>
    <name type="synonym">Aphelenchoides xylophilus</name>
    <dbReference type="NCBI Taxonomy" id="6326"/>
    <lineage>
        <taxon>Eukaryota</taxon>
        <taxon>Metazoa</taxon>
        <taxon>Ecdysozoa</taxon>
        <taxon>Nematoda</taxon>
        <taxon>Chromadorea</taxon>
        <taxon>Rhabditida</taxon>
        <taxon>Tylenchina</taxon>
        <taxon>Tylenchomorpha</taxon>
        <taxon>Aphelenchoidea</taxon>
        <taxon>Aphelenchoididae</taxon>
        <taxon>Bursaphelenchus</taxon>
    </lineage>
</organism>
<evidence type="ECO:0000313" key="10">
    <source>
        <dbReference type="Proteomes" id="UP000659654"/>
    </source>
</evidence>
<dbReference type="GO" id="GO:0007606">
    <property type="term" value="P:sensory perception of chemical stimulus"/>
    <property type="evidence" value="ECO:0007669"/>
    <property type="project" value="UniProtKB-UniRule"/>
</dbReference>
<dbReference type="Proteomes" id="UP000659654">
    <property type="component" value="Unassembled WGS sequence"/>
</dbReference>
<dbReference type="WBParaSite" id="BXY_1069100.1">
    <property type="protein sequence ID" value="BXY_1069100.1"/>
    <property type="gene ID" value="BXY_1069100"/>
</dbReference>
<gene>
    <name evidence="7" type="ORF">BXYJ_LOCUS3389</name>
</gene>
<dbReference type="Proteomes" id="UP000095284">
    <property type="component" value="Unplaced"/>
</dbReference>
<protein>
    <recommendedName>
        <fullName evidence="6">Serpentine receptor class gamma</fullName>
    </recommendedName>
</protein>
<evidence type="ECO:0000313" key="11">
    <source>
        <dbReference type="WBParaSite" id="BXY_1069100.1"/>
    </source>
</evidence>
<reference evidence="8" key="2">
    <citation type="submission" date="2020-08" db="EMBL/GenBank/DDBJ databases">
        <authorList>
            <person name="Kikuchi T."/>
        </authorList>
    </citation>
    <scope>NUCLEOTIDE SEQUENCE</scope>
    <source>
        <strain evidence="7">Ka4C1</strain>
    </source>
</reference>
<accession>A0A1I7SCE0</accession>
<evidence type="ECO:0000256" key="2">
    <source>
        <dbReference type="ARBA" id="ARBA00005692"/>
    </source>
</evidence>
<feature type="transmembrane region" description="Helical" evidence="6">
    <location>
        <begin position="96"/>
        <end position="120"/>
    </location>
</feature>
<dbReference type="GO" id="GO:0004930">
    <property type="term" value="F:G protein-coupled receptor activity"/>
    <property type="evidence" value="ECO:0007669"/>
    <property type="project" value="InterPro"/>
</dbReference>
<feature type="transmembrane region" description="Helical" evidence="6">
    <location>
        <begin position="141"/>
        <end position="162"/>
    </location>
</feature>
<proteinExistence type="inferred from homology"/>
<evidence type="ECO:0000313" key="7">
    <source>
        <dbReference type="EMBL" id="CAD5214156.1"/>
    </source>
</evidence>
<name>A0A1I7SCE0_BURXY</name>
<evidence type="ECO:0000313" key="8">
    <source>
        <dbReference type="EMBL" id="CAG9094266.1"/>
    </source>
</evidence>
<keyword evidence="4 6" id="KW-1133">Transmembrane helix</keyword>
<comment type="subcellular location">
    <subcellularLocation>
        <location evidence="1">Membrane</location>
        <topology evidence="1">Multi-pass membrane protein</topology>
    </subcellularLocation>
</comment>
<dbReference type="EMBL" id="CAJFDI010000002">
    <property type="protein sequence ID" value="CAD5214156.1"/>
    <property type="molecule type" value="Genomic_DNA"/>
</dbReference>
<evidence type="ECO:0000256" key="6">
    <source>
        <dbReference type="RuleBase" id="RU280813"/>
    </source>
</evidence>